<protein>
    <submittedName>
        <fullName evidence="1">DUF2513 domain-containing protein</fullName>
    </submittedName>
</protein>
<dbReference type="InterPro" id="IPR019650">
    <property type="entry name" value="DUF2513"/>
</dbReference>
<organism evidence="1 2">
    <name type="scientific">Paracoccus nototheniae</name>
    <dbReference type="NCBI Taxonomy" id="2489002"/>
    <lineage>
        <taxon>Bacteria</taxon>
        <taxon>Pseudomonadati</taxon>
        <taxon>Pseudomonadota</taxon>
        <taxon>Alphaproteobacteria</taxon>
        <taxon>Rhodobacterales</taxon>
        <taxon>Paracoccaceae</taxon>
        <taxon>Paracoccus</taxon>
    </lineage>
</organism>
<dbReference type="Pfam" id="PF10711">
    <property type="entry name" value="DUF2513"/>
    <property type="match status" value="1"/>
</dbReference>
<proteinExistence type="predicted"/>
<dbReference type="RefSeq" id="WP_165571008.1">
    <property type="nucleotide sequence ID" value="NZ_CBCSAJ010000004.1"/>
</dbReference>
<dbReference type="Proteomes" id="UP001597302">
    <property type="component" value="Unassembled WGS sequence"/>
</dbReference>
<evidence type="ECO:0000313" key="2">
    <source>
        <dbReference type="Proteomes" id="UP001597302"/>
    </source>
</evidence>
<gene>
    <name evidence="1" type="ORF">ACFQ5P_09595</name>
</gene>
<evidence type="ECO:0000313" key="1">
    <source>
        <dbReference type="EMBL" id="MFD1481548.1"/>
    </source>
</evidence>
<name>A0ABW4DX15_9RHOB</name>
<reference evidence="2" key="1">
    <citation type="journal article" date="2019" name="Int. J. Syst. Evol. Microbiol.">
        <title>The Global Catalogue of Microorganisms (GCM) 10K type strain sequencing project: providing services to taxonomists for standard genome sequencing and annotation.</title>
        <authorList>
            <consortium name="The Broad Institute Genomics Platform"/>
            <consortium name="The Broad Institute Genome Sequencing Center for Infectious Disease"/>
            <person name="Wu L."/>
            <person name="Ma J."/>
        </authorList>
    </citation>
    <scope>NUCLEOTIDE SEQUENCE [LARGE SCALE GENOMIC DNA]</scope>
    <source>
        <strain evidence="2">CCM 8875</strain>
    </source>
</reference>
<keyword evidence="2" id="KW-1185">Reference proteome</keyword>
<accession>A0ABW4DX15</accession>
<sequence length="122" mass="13661">MKYNLDLIREILLAVENYEPESVSGIQEIGINDFSGTPPQNNYHISMLIDEGFIKPTNVQSLDLSFHVHGLTMKGHQFISATEEKTVWDKTKAYFSAAGGWTVDVVLAYAKEEAIRRLTGEA</sequence>
<comment type="caution">
    <text evidence="1">The sequence shown here is derived from an EMBL/GenBank/DDBJ whole genome shotgun (WGS) entry which is preliminary data.</text>
</comment>
<dbReference type="EMBL" id="JBHTOQ010000022">
    <property type="protein sequence ID" value="MFD1481548.1"/>
    <property type="molecule type" value="Genomic_DNA"/>
</dbReference>